<dbReference type="InterPro" id="IPR004332">
    <property type="entry name" value="Transposase_MuDR"/>
</dbReference>
<accession>A0A2U1Q3I7</accession>
<feature type="domain" description="Transposase MuDR plant" evidence="2">
    <location>
        <begin position="241"/>
        <end position="307"/>
    </location>
</feature>
<dbReference type="PANTHER" id="PTHR31973">
    <property type="entry name" value="POLYPROTEIN, PUTATIVE-RELATED"/>
    <property type="match status" value="1"/>
</dbReference>
<organism evidence="4 5">
    <name type="scientific">Artemisia annua</name>
    <name type="common">Sweet wormwood</name>
    <dbReference type="NCBI Taxonomy" id="35608"/>
    <lineage>
        <taxon>Eukaryota</taxon>
        <taxon>Viridiplantae</taxon>
        <taxon>Streptophyta</taxon>
        <taxon>Embryophyta</taxon>
        <taxon>Tracheophyta</taxon>
        <taxon>Spermatophyta</taxon>
        <taxon>Magnoliopsida</taxon>
        <taxon>eudicotyledons</taxon>
        <taxon>Gunneridae</taxon>
        <taxon>Pentapetalae</taxon>
        <taxon>asterids</taxon>
        <taxon>campanulids</taxon>
        <taxon>Asterales</taxon>
        <taxon>Asteraceae</taxon>
        <taxon>Asteroideae</taxon>
        <taxon>Anthemideae</taxon>
        <taxon>Artemisiinae</taxon>
        <taxon>Artemisia</taxon>
    </lineage>
</organism>
<evidence type="ECO:0000256" key="1">
    <source>
        <dbReference type="SAM" id="MobiDB-lite"/>
    </source>
</evidence>
<reference evidence="4 5" key="1">
    <citation type="journal article" date="2018" name="Mol. Plant">
        <title>The genome of Artemisia annua provides insight into the evolution of Asteraceae family and artemisinin biosynthesis.</title>
        <authorList>
            <person name="Shen Q."/>
            <person name="Zhang L."/>
            <person name="Liao Z."/>
            <person name="Wang S."/>
            <person name="Yan T."/>
            <person name="Shi P."/>
            <person name="Liu M."/>
            <person name="Fu X."/>
            <person name="Pan Q."/>
            <person name="Wang Y."/>
            <person name="Lv Z."/>
            <person name="Lu X."/>
            <person name="Zhang F."/>
            <person name="Jiang W."/>
            <person name="Ma Y."/>
            <person name="Chen M."/>
            <person name="Hao X."/>
            <person name="Li L."/>
            <person name="Tang Y."/>
            <person name="Lv G."/>
            <person name="Zhou Y."/>
            <person name="Sun X."/>
            <person name="Brodelius P.E."/>
            <person name="Rose J.K.C."/>
            <person name="Tang K."/>
        </authorList>
    </citation>
    <scope>NUCLEOTIDE SEQUENCE [LARGE SCALE GENOMIC DNA]</scope>
    <source>
        <strain evidence="5">cv. Huhao1</strain>
        <tissue evidence="4">Leaf</tissue>
    </source>
</reference>
<dbReference type="Proteomes" id="UP000245207">
    <property type="component" value="Unassembled WGS sequence"/>
</dbReference>
<keyword evidence="5" id="KW-1185">Reference proteome</keyword>
<evidence type="ECO:0000313" key="5">
    <source>
        <dbReference type="Proteomes" id="UP000245207"/>
    </source>
</evidence>
<dbReference type="Pfam" id="PF26130">
    <property type="entry name" value="PB1-like"/>
    <property type="match status" value="1"/>
</dbReference>
<dbReference type="AlphaFoldDB" id="A0A2U1Q3I7"/>
<evidence type="ECO:0000313" key="4">
    <source>
        <dbReference type="EMBL" id="PWA92566.1"/>
    </source>
</evidence>
<proteinExistence type="predicted"/>
<dbReference type="EMBL" id="PKPP01000455">
    <property type="protein sequence ID" value="PWA92566.1"/>
    <property type="molecule type" value="Genomic_DNA"/>
</dbReference>
<comment type="caution">
    <text evidence="4">The sequence shown here is derived from an EMBL/GenBank/DDBJ whole genome shotgun (WGS) entry which is preliminary data.</text>
</comment>
<feature type="region of interest" description="Disordered" evidence="1">
    <location>
        <begin position="114"/>
        <end position="136"/>
    </location>
</feature>
<protein>
    <submittedName>
        <fullName evidence="4">Uncharacterized protein</fullName>
    </submittedName>
</protein>
<evidence type="ECO:0000259" key="3">
    <source>
        <dbReference type="Pfam" id="PF26130"/>
    </source>
</evidence>
<dbReference type="Pfam" id="PF03108">
    <property type="entry name" value="DBD_Tnp_Mut"/>
    <property type="match status" value="1"/>
</dbReference>
<name>A0A2U1Q3I7_ARTAN</name>
<feature type="domain" description="PB1-like" evidence="3">
    <location>
        <begin position="9"/>
        <end position="105"/>
    </location>
</feature>
<evidence type="ECO:0000259" key="2">
    <source>
        <dbReference type="Pfam" id="PF03108"/>
    </source>
</evidence>
<dbReference type="OrthoDB" id="1740944at2759"/>
<sequence length="311" mass="35663">MASSSSHSTFVIKFHRGGVFVRDPFSYDYDMLSEIPNVNVSELGYVGLVKLLVSQCSSDIQQFFYVVPGLDLESGLRALKNEADLKKCVELGEKHDNVLDIYVSHSVFELHDATSPSALPPVENAQPNDDSDSDLEGDYNIFEYDTDEESDTASIDHLSDGEDELFEVRTKRPDPTPKTKSKKMFDENFLTRVYNGLPRDGYAEDDVAPKYNSVSHEDEDKIGDHWPVRNPDIKWKLMKPHLGEKFESIEQLKRMLTYYALAGGYKLYYKVNNPKRLLAKCCRDAKDRKCPFRLWASWMSNEKTFQIKTLK</sequence>
<dbReference type="PANTHER" id="PTHR31973:SF189">
    <property type="entry name" value="TRANSPOSASE, MUDR, PLANT, MULE TRANSPOSASE DOMAIN PROTEIN-RELATED"/>
    <property type="match status" value="1"/>
</dbReference>
<gene>
    <name evidence="4" type="ORF">CTI12_AA079050</name>
</gene>
<dbReference type="InterPro" id="IPR058594">
    <property type="entry name" value="PB1-like_dom_pln"/>
</dbReference>